<name>A0ABU1TVM4_9BACL</name>
<dbReference type="EMBL" id="JAVDWA010000001">
    <property type="protein sequence ID" value="MDR7071260.1"/>
    <property type="molecule type" value="Genomic_DNA"/>
</dbReference>
<feature type="transmembrane region" description="Helical" evidence="1">
    <location>
        <begin position="51"/>
        <end position="68"/>
    </location>
</feature>
<evidence type="ECO:0000256" key="1">
    <source>
        <dbReference type="SAM" id="Phobius"/>
    </source>
</evidence>
<gene>
    <name evidence="2" type="ORF">J2X07_000235</name>
</gene>
<reference evidence="2 3" key="1">
    <citation type="submission" date="2023-07" db="EMBL/GenBank/DDBJ databases">
        <title>Sorghum-associated microbial communities from plants grown in Nebraska, USA.</title>
        <authorList>
            <person name="Schachtman D."/>
        </authorList>
    </citation>
    <scope>NUCLEOTIDE SEQUENCE [LARGE SCALE GENOMIC DNA]</scope>
    <source>
        <strain evidence="2 3">BE211</strain>
    </source>
</reference>
<keyword evidence="1" id="KW-0812">Transmembrane</keyword>
<keyword evidence="3" id="KW-1185">Reference proteome</keyword>
<evidence type="ECO:0000313" key="2">
    <source>
        <dbReference type="EMBL" id="MDR7071260.1"/>
    </source>
</evidence>
<feature type="transmembrane region" description="Helical" evidence="1">
    <location>
        <begin position="110"/>
        <end position="126"/>
    </location>
</feature>
<comment type="caution">
    <text evidence="2">The sequence shown here is derived from an EMBL/GenBank/DDBJ whole genome shotgun (WGS) entry which is preliminary data.</text>
</comment>
<evidence type="ECO:0000313" key="3">
    <source>
        <dbReference type="Proteomes" id="UP001258181"/>
    </source>
</evidence>
<keyword evidence="1" id="KW-1133">Transmembrane helix</keyword>
<feature type="transmembrane region" description="Helical" evidence="1">
    <location>
        <begin position="12"/>
        <end position="31"/>
    </location>
</feature>
<feature type="transmembrane region" description="Helical" evidence="1">
    <location>
        <begin position="80"/>
        <end position="104"/>
    </location>
</feature>
<dbReference type="RefSeq" id="WP_310255735.1">
    <property type="nucleotide sequence ID" value="NZ_JAVDWA010000001.1"/>
</dbReference>
<dbReference type="Proteomes" id="UP001258181">
    <property type="component" value="Unassembled WGS sequence"/>
</dbReference>
<accession>A0ABU1TVM4</accession>
<proteinExistence type="predicted"/>
<organism evidence="2 3">
    <name type="scientific">Fictibacillus barbaricus</name>
    <dbReference type="NCBI Taxonomy" id="182136"/>
    <lineage>
        <taxon>Bacteria</taxon>
        <taxon>Bacillati</taxon>
        <taxon>Bacillota</taxon>
        <taxon>Bacilli</taxon>
        <taxon>Bacillales</taxon>
        <taxon>Fictibacillaceae</taxon>
        <taxon>Fictibacillus</taxon>
    </lineage>
</organism>
<protein>
    <submittedName>
        <fullName evidence="2">Uncharacterized protein YybS (DUF2232 family)</fullName>
    </submittedName>
</protein>
<keyword evidence="1" id="KW-0472">Membrane</keyword>
<sequence>MQEYGYTKTIGVTLGVLTIIVAIGFGILSLIGMSLSKALNGTQNSSSMDSSVLIVFCLLLLCGFITAFESHKLKYKAWKMFYTGFCLLLGIGFVIIFFVSLGALGSKNEIFILCMGIIYFVLSYLVRKKK</sequence>